<keyword evidence="7" id="KW-0547">Nucleotide-binding</keyword>
<dbReference type="OrthoDB" id="9816309at2"/>
<comment type="catalytic activity">
    <reaction evidence="2">
        <text>L-glutamyl-[protein] + S-adenosyl-L-methionine = [protein]-L-glutamate 5-O-methyl ester + S-adenosyl-L-homocysteine</text>
        <dbReference type="Rhea" id="RHEA:24452"/>
        <dbReference type="Rhea" id="RHEA-COMP:10208"/>
        <dbReference type="Rhea" id="RHEA-COMP:10311"/>
        <dbReference type="ChEBI" id="CHEBI:29973"/>
        <dbReference type="ChEBI" id="CHEBI:57856"/>
        <dbReference type="ChEBI" id="CHEBI:59789"/>
        <dbReference type="ChEBI" id="CHEBI:82795"/>
        <dbReference type="EC" id="2.1.1.80"/>
    </reaction>
</comment>
<dbReference type="GO" id="GO:0032259">
    <property type="term" value="P:methylation"/>
    <property type="evidence" value="ECO:0007669"/>
    <property type="project" value="UniProtKB-KW"/>
</dbReference>
<dbReference type="InterPro" id="IPR029063">
    <property type="entry name" value="SAM-dependent_MTases_sf"/>
</dbReference>
<evidence type="ECO:0000259" key="13">
    <source>
        <dbReference type="PROSITE" id="PS50122"/>
    </source>
</evidence>
<dbReference type="Pfam" id="PF01739">
    <property type="entry name" value="CheR"/>
    <property type="match status" value="1"/>
</dbReference>
<evidence type="ECO:0000256" key="1">
    <source>
        <dbReference type="ARBA" id="ARBA00000085"/>
    </source>
</evidence>
<dbReference type="Pfam" id="PF08448">
    <property type="entry name" value="PAS_4"/>
    <property type="match status" value="1"/>
</dbReference>
<dbReference type="AlphaFoldDB" id="A0A2T7FUN9"/>
<dbReference type="PROSITE" id="PS50123">
    <property type="entry name" value="CHER"/>
    <property type="match status" value="1"/>
</dbReference>
<dbReference type="InterPro" id="IPR050903">
    <property type="entry name" value="Bact_Chemotaxis_MeTrfase"/>
</dbReference>
<keyword evidence="9" id="KW-0067">ATP-binding</keyword>
<feature type="domain" description="CheR-type methyltransferase" evidence="14">
    <location>
        <begin position="195"/>
        <end position="467"/>
    </location>
</feature>
<dbReference type="SMART" id="SM00911">
    <property type="entry name" value="HWE_HK"/>
    <property type="match status" value="1"/>
</dbReference>
<reference evidence="15 16" key="1">
    <citation type="submission" date="2018-04" db="EMBL/GenBank/DDBJ databases">
        <title>Pelagivirga bohaiensis gen. nov., sp. nov., a bacterium isolated from the Bohai Sea.</title>
        <authorList>
            <person name="Ji X."/>
        </authorList>
    </citation>
    <scope>NUCLEOTIDE SEQUENCE [LARGE SCALE GENOMIC DNA]</scope>
    <source>
        <strain evidence="15 16">BH-SD16</strain>
    </source>
</reference>
<dbReference type="Pfam" id="PF03705">
    <property type="entry name" value="CheR_N"/>
    <property type="match status" value="1"/>
</dbReference>
<keyword evidence="3" id="KW-0597">Phosphoprotein</keyword>
<name>A0A2T7FUN9_9RHOB</name>
<evidence type="ECO:0000256" key="6">
    <source>
        <dbReference type="ARBA" id="ARBA00022691"/>
    </source>
</evidence>
<organism evidence="15 16">
    <name type="scientific">Thalassorhabdomicrobium marinisediminis</name>
    <dbReference type="NCBI Taxonomy" id="2170577"/>
    <lineage>
        <taxon>Bacteria</taxon>
        <taxon>Pseudomonadati</taxon>
        <taxon>Pseudomonadota</taxon>
        <taxon>Alphaproteobacteria</taxon>
        <taxon>Rhodobacterales</taxon>
        <taxon>Paracoccaceae</taxon>
        <taxon>Thalassorhabdomicrobium</taxon>
    </lineage>
</organism>
<gene>
    <name evidence="15" type="ORF">DC363_13760</name>
</gene>
<dbReference type="GO" id="GO:0008983">
    <property type="term" value="F:protein-glutamate O-methyltransferase activity"/>
    <property type="evidence" value="ECO:0007669"/>
    <property type="project" value="UniProtKB-EC"/>
</dbReference>
<feature type="domain" description="PAS" evidence="12">
    <location>
        <begin position="820"/>
        <end position="889"/>
    </location>
</feature>
<protein>
    <submittedName>
        <fullName evidence="15">Chemotaxis protein CheR</fullName>
    </submittedName>
</protein>
<feature type="active site" evidence="10">
    <location>
        <position position="18"/>
    </location>
</feature>
<dbReference type="Proteomes" id="UP000244817">
    <property type="component" value="Unassembled WGS sequence"/>
</dbReference>
<dbReference type="Gene3D" id="3.30.450.20">
    <property type="entry name" value="PAS domain"/>
    <property type="match status" value="2"/>
</dbReference>
<dbReference type="Gene3D" id="1.10.155.10">
    <property type="entry name" value="Chemotaxis receptor methyltransferase CheR, N-terminal domain"/>
    <property type="match status" value="1"/>
</dbReference>
<dbReference type="InterPro" id="IPR013656">
    <property type="entry name" value="PAS_4"/>
</dbReference>
<dbReference type="GO" id="GO:0006935">
    <property type="term" value="P:chemotaxis"/>
    <property type="evidence" value="ECO:0007669"/>
    <property type="project" value="UniProtKB-UniRule"/>
</dbReference>
<comment type="caution">
    <text evidence="15">The sequence shown here is derived from an EMBL/GenBank/DDBJ whole genome shotgun (WGS) entry which is preliminary data.</text>
</comment>
<feature type="active site" evidence="10">
    <location>
        <position position="45"/>
    </location>
</feature>
<dbReference type="InterPro" id="IPR011102">
    <property type="entry name" value="Sig_transdc_His_kinase_HWE"/>
</dbReference>
<dbReference type="EMBL" id="QCYG01000008">
    <property type="protein sequence ID" value="PVA05876.1"/>
    <property type="molecule type" value="Genomic_DNA"/>
</dbReference>
<dbReference type="InterPro" id="IPR022641">
    <property type="entry name" value="CheR_N"/>
</dbReference>
<keyword evidence="16" id="KW-1185">Reference proteome</keyword>
<keyword evidence="10" id="KW-0378">Hydrolase</keyword>
<dbReference type="Pfam" id="PF01339">
    <property type="entry name" value="CheB_methylest"/>
    <property type="match status" value="1"/>
</dbReference>
<evidence type="ECO:0000256" key="11">
    <source>
        <dbReference type="SAM" id="Coils"/>
    </source>
</evidence>
<dbReference type="SUPFAM" id="SSF55785">
    <property type="entry name" value="PYP-like sensor domain (PAS domain)"/>
    <property type="match status" value="2"/>
</dbReference>
<keyword evidence="5" id="KW-0808">Transferase</keyword>
<feature type="coiled-coil region" evidence="11">
    <location>
        <begin position="626"/>
        <end position="692"/>
    </location>
</feature>
<evidence type="ECO:0000256" key="3">
    <source>
        <dbReference type="ARBA" id="ARBA00022553"/>
    </source>
</evidence>
<evidence type="ECO:0000256" key="4">
    <source>
        <dbReference type="ARBA" id="ARBA00022603"/>
    </source>
</evidence>
<feature type="domain" description="CheB-type methylesterase" evidence="13">
    <location>
        <begin position="5"/>
        <end position="184"/>
    </location>
</feature>
<dbReference type="InterPro" id="IPR022642">
    <property type="entry name" value="CheR_C"/>
</dbReference>
<dbReference type="GO" id="GO:0008984">
    <property type="term" value="F:protein-glutamate methylesterase activity"/>
    <property type="evidence" value="ECO:0007669"/>
    <property type="project" value="InterPro"/>
</dbReference>
<feature type="coiled-coil region" evidence="11">
    <location>
        <begin position="934"/>
        <end position="968"/>
    </location>
</feature>
<dbReference type="SUPFAM" id="SSF47757">
    <property type="entry name" value="Chemotaxis receptor methyltransferase CheR, N-terminal domain"/>
    <property type="match status" value="1"/>
</dbReference>
<dbReference type="InterPro" id="IPR035909">
    <property type="entry name" value="CheB_C"/>
</dbReference>
<keyword evidence="8" id="KW-0418">Kinase</keyword>
<feature type="coiled-coil region" evidence="11">
    <location>
        <begin position="800"/>
        <end position="827"/>
    </location>
</feature>
<dbReference type="PRINTS" id="PR00996">
    <property type="entry name" value="CHERMTFRASE"/>
</dbReference>
<dbReference type="PROSITE" id="PS50112">
    <property type="entry name" value="PAS"/>
    <property type="match status" value="1"/>
</dbReference>
<dbReference type="InterPro" id="IPR000780">
    <property type="entry name" value="CheR_MeTrfase"/>
</dbReference>
<dbReference type="Pfam" id="PF13596">
    <property type="entry name" value="PAS_10"/>
    <property type="match status" value="1"/>
</dbReference>
<keyword evidence="4" id="KW-0489">Methyltransferase</keyword>
<dbReference type="InterPro" id="IPR000014">
    <property type="entry name" value="PAS"/>
</dbReference>
<dbReference type="SUPFAM" id="SSF53335">
    <property type="entry name" value="S-adenosyl-L-methionine-dependent methyltransferases"/>
    <property type="match status" value="1"/>
</dbReference>
<accession>A0A2T7FUN9</accession>
<dbReference type="PROSITE" id="PS50122">
    <property type="entry name" value="CHEB"/>
    <property type="match status" value="1"/>
</dbReference>
<keyword evidence="11" id="KW-0175">Coiled coil</keyword>
<dbReference type="InterPro" id="IPR036890">
    <property type="entry name" value="HATPase_C_sf"/>
</dbReference>
<evidence type="ECO:0000256" key="2">
    <source>
        <dbReference type="ARBA" id="ARBA00001541"/>
    </source>
</evidence>
<keyword evidence="10" id="KW-0145">Chemotaxis</keyword>
<dbReference type="PANTHER" id="PTHR24422">
    <property type="entry name" value="CHEMOTAXIS PROTEIN METHYLTRANSFERASE"/>
    <property type="match status" value="1"/>
</dbReference>
<dbReference type="Pfam" id="PF07536">
    <property type="entry name" value="HWE_HK"/>
    <property type="match status" value="1"/>
</dbReference>
<dbReference type="Gene3D" id="3.40.50.180">
    <property type="entry name" value="Methylesterase CheB, C-terminal domain"/>
    <property type="match status" value="1"/>
</dbReference>
<dbReference type="Gene3D" id="3.40.50.150">
    <property type="entry name" value="Vaccinia Virus protein VP39"/>
    <property type="match status" value="1"/>
</dbReference>
<evidence type="ECO:0000256" key="7">
    <source>
        <dbReference type="ARBA" id="ARBA00022741"/>
    </source>
</evidence>
<evidence type="ECO:0000313" key="16">
    <source>
        <dbReference type="Proteomes" id="UP000244817"/>
    </source>
</evidence>
<dbReference type="PANTHER" id="PTHR24422:SF27">
    <property type="entry name" value="PROTEIN-GLUTAMATE O-METHYLTRANSFERASE"/>
    <property type="match status" value="1"/>
</dbReference>
<dbReference type="InterPro" id="IPR035965">
    <property type="entry name" value="PAS-like_dom_sf"/>
</dbReference>
<dbReference type="SMART" id="SM00138">
    <property type="entry name" value="MeTrc"/>
    <property type="match status" value="1"/>
</dbReference>
<dbReference type="SUPFAM" id="SSF52738">
    <property type="entry name" value="Methylesterase CheB, C-terminal domain"/>
    <property type="match status" value="1"/>
</dbReference>
<dbReference type="NCBIfam" id="TIGR00229">
    <property type="entry name" value="sensory_box"/>
    <property type="match status" value="1"/>
</dbReference>
<dbReference type="CDD" id="cd16434">
    <property type="entry name" value="CheB-CheR_fusion"/>
    <property type="match status" value="1"/>
</dbReference>
<dbReference type="GO" id="GO:0004673">
    <property type="term" value="F:protein histidine kinase activity"/>
    <property type="evidence" value="ECO:0007669"/>
    <property type="project" value="UniProtKB-EC"/>
</dbReference>
<dbReference type="InterPro" id="IPR000673">
    <property type="entry name" value="Sig_transdc_resp-reg_Me-estase"/>
</dbReference>
<feature type="active site" evidence="10">
    <location>
        <position position="137"/>
    </location>
</feature>
<evidence type="ECO:0000259" key="14">
    <source>
        <dbReference type="PROSITE" id="PS50123"/>
    </source>
</evidence>
<sequence length="1147" mass="127660">MSKTPKSVAPILVGVGASAGGLEAFQRLLKGLPDDHDLVLILVQHLDPDHDSLMPELVRSKTASPVHSITDNMTIEAGHIYLLPPGYELGIEGATLKLIAFEEPRGLRRPIDHFFKSLAQAHKDNAIAVVLSGTGSDGAEGAREIKGEGGLVFVQTPDQAKYDGMPRSVIDQGTADVVLDAEEIVDVVKDYFALRTDDGIEADDDAYGRIIRQLRFRTGYDFSEYKDATIRRRVAVRMSVLNCATPGEYLAYLVAHKDEADLLFRDLLINVTSFFRDPEHYDALAADVIPRLVEEAEPDSDLRIWVAGCSTGEEAYSIAMLVAEEVKRVSKKVGVVVFGTDIDEQALNAARTGIYSDAISEAVPADLLAQYFSPVANGYEISKELRGIVRFSRHSFVKDPPFSKLDLVSCRNVLIYFKDSLQEVAMQVFHHGLRDGGHLFLGPSENPRGIKTLFEETSMRSRLFRRRPGASKPLYLGRMAQPGAVPSMPDPEATEPHPRAIDRLVLENYAPAYLHVDEHRDVLFASPQATRFLALRSGVISVKLFDTIAPELEPALRQLSRKTLDVGEAAEVDFQGEINGRTERVVVIVRQLADGSQLIVLRDRLDLLEDRPEVGITAGSEPDQYVATLERDLEEARQEVRTTVEELETSNEELKSSNEEMMSMNEELQSANEELTTINDELQQKLRDLHQANTDLANFIQSSRIPTVFLDDAFRVLRYTPEAENYFRFSEADLGRPLEDLNSELDHARLLELCESVITAQQETVEEFATDEGKALSVRIMPYSPDGLDQRGVVFTILDVTELRTAVKAADEARAQAEARAEEVRQIYETSPLAMGLISRDMVYLRLNEQLARLNGLSRTDHVGRTVRDVLPSAAEVIEANVRQVFETGQPVIDQEISGTTRDDPDKQHIWLFDFLPFFSDGRLTAVSTNVREITEHVETANNLRQIMRELEHRVKNMLSNVNSLINRASRDATTDRAVFETLQRRIRALSQTHSLLTAEKWSSATLRSIVEPETIDVYGEERVTIKGPDLRVTSEAALALGMAVHELATNATKYGAFSVPEGYVTITWSRINDADSDRLVLTWTERGGPPVEKPERTGFGSQLITSTLEGSLEGSISRIWEPEGLTMSIAIEYALIAAPMEDPVNV</sequence>
<dbReference type="RefSeq" id="WP_108641728.1">
    <property type="nucleotide sequence ID" value="NZ_QCYG01000008.1"/>
</dbReference>
<evidence type="ECO:0000256" key="9">
    <source>
        <dbReference type="ARBA" id="ARBA00022840"/>
    </source>
</evidence>
<dbReference type="GO" id="GO:0000156">
    <property type="term" value="F:phosphorelay response regulator activity"/>
    <property type="evidence" value="ECO:0007669"/>
    <property type="project" value="InterPro"/>
</dbReference>
<evidence type="ECO:0000256" key="10">
    <source>
        <dbReference type="PROSITE-ProRule" id="PRU00050"/>
    </source>
</evidence>
<evidence type="ECO:0000256" key="5">
    <source>
        <dbReference type="ARBA" id="ARBA00022679"/>
    </source>
</evidence>
<evidence type="ECO:0000259" key="12">
    <source>
        <dbReference type="PROSITE" id="PS50112"/>
    </source>
</evidence>
<dbReference type="GO" id="GO:0005737">
    <property type="term" value="C:cytoplasm"/>
    <property type="evidence" value="ECO:0007669"/>
    <property type="project" value="InterPro"/>
</dbReference>
<evidence type="ECO:0000256" key="8">
    <source>
        <dbReference type="ARBA" id="ARBA00022777"/>
    </source>
</evidence>
<dbReference type="Gene3D" id="3.30.565.10">
    <property type="entry name" value="Histidine kinase-like ATPase, C-terminal domain"/>
    <property type="match status" value="1"/>
</dbReference>
<dbReference type="GO" id="GO:0005524">
    <property type="term" value="F:ATP binding"/>
    <property type="evidence" value="ECO:0007669"/>
    <property type="project" value="UniProtKB-KW"/>
</dbReference>
<dbReference type="SMART" id="SM00091">
    <property type="entry name" value="PAS"/>
    <property type="match status" value="3"/>
</dbReference>
<comment type="catalytic activity">
    <reaction evidence="1">
        <text>ATP + protein L-histidine = ADP + protein N-phospho-L-histidine.</text>
        <dbReference type="EC" id="2.7.13.3"/>
    </reaction>
</comment>
<keyword evidence="6" id="KW-0949">S-adenosyl-L-methionine</keyword>
<evidence type="ECO:0000313" key="15">
    <source>
        <dbReference type="EMBL" id="PVA05876.1"/>
    </source>
</evidence>
<dbReference type="InterPro" id="IPR036804">
    <property type="entry name" value="CheR_N_sf"/>
</dbReference>
<proteinExistence type="predicted"/>